<proteinExistence type="predicted"/>
<name>A0A941IU29_9ACTN</name>
<reference evidence="2" key="1">
    <citation type="submission" date="2021-04" db="EMBL/GenBank/DDBJ databases">
        <title>Genome based classification of Actinospica acidithermotolerans sp. nov., an actinobacterium isolated from an Indonesian hot spring.</title>
        <authorList>
            <person name="Kusuma A.B."/>
            <person name="Putra K.E."/>
            <person name="Nafisah S."/>
            <person name="Loh J."/>
            <person name="Nouioui I."/>
            <person name="Goodfellow M."/>
        </authorList>
    </citation>
    <scope>NUCLEOTIDE SEQUENCE</scope>
    <source>
        <strain evidence="2">CSCA 57</strain>
    </source>
</reference>
<feature type="transmembrane region" description="Helical" evidence="1">
    <location>
        <begin position="22"/>
        <end position="43"/>
    </location>
</feature>
<feature type="transmembrane region" description="Helical" evidence="1">
    <location>
        <begin position="55"/>
        <end position="75"/>
    </location>
</feature>
<feature type="non-terminal residue" evidence="2">
    <location>
        <position position="109"/>
    </location>
</feature>
<accession>A0A941IU29</accession>
<gene>
    <name evidence="2" type="ORF">KDL01_17280</name>
</gene>
<comment type="caution">
    <text evidence="2">The sequence shown here is derived from an EMBL/GenBank/DDBJ whole genome shotgun (WGS) entry which is preliminary data.</text>
</comment>
<sequence length="109" mass="11066">MSAAAAIPDQTPAQGKGLKANALGLTSSIVIATASVAPAYSLAASLGLVSSTVGPQAPIIMLLAFVPMLFVAYGYQGLNEIDPDCGTTFVWGARVFGPKTGWMGALSYT</sequence>
<dbReference type="AlphaFoldDB" id="A0A941IU29"/>
<evidence type="ECO:0000256" key="1">
    <source>
        <dbReference type="SAM" id="Phobius"/>
    </source>
</evidence>
<keyword evidence="1" id="KW-0472">Membrane</keyword>
<keyword evidence="3" id="KW-1185">Reference proteome</keyword>
<protein>
    <recommendedName>
        <fullName evidence="4">APC family permease</fullName>
    </recommendedName>
</protein>
<dbReference type="EMBL" id="JAGSOG010000079">
    <property type="protein sequence ID" value="MBR7835031.1"/>
    <property type="molecule type" value="Genomic_DNA"/>
</dbReference>
<dbReference type="Proteomes" id="UP000675781">
    <property type="component" value="Unassembled WGS sequence"/>
</dbReference>
<evidence type="ECO:0000313" key="3">
    <source>
        <dbReference type="Proteomes" id="UP000675781"/>
    </source>
</evidence>
<evidence type="ECO:0000313" key="2">
    <source>
        <dbReference type="EMBL" id="MBR7835031.1"/>
    </source>
</evidence>
<dbReference type="Gene3D" id="1.20.1740.10">
    <property type="entry name" value="Amino acid/polyamine transporter I"/>
    <property type="match status" value="1"/>
</dbReference>
<keyword evidence="1" id="KW-1133">Transmembrane helix</keyword>
<organism evidence="2 3">
    <name type="scientific">Actinospica durhamensis</name>
    <dbReference type="NCBI Taxonomy" id="1508375"/>
    <lineage>
        <taxon>Bacteria</taxon>
        <taxon>Bacillati</taxon>
        <taxon>Actinomycetota</taxon>
        <taxon>Actinomycetes</taxon>
        <taxon>Catenulisporales</taxon>
        <taxon>Actinospicaceae</taxon>
        <taxon>Actinospica</taxon>
    </lineage>
</organism>
<evidence type="ECO:0008006" key="4">
    <source>
        <dbReference type="Google" id="ProtNLM"/>
    </source>
</evidence>
<keyword evidence="1" id="KW-0812">Transmembrane</keyword>